<gene>
    <name evidence="3" type="ORF">GXW74_09615</name>
</gene>
<dbReference type="CDD" id="cd02224">
    <property type="entry name" value="cupin_SPO2919-like"/>
    <property type="match status" value="1"/>
</dbReference>
<comment type="caution">
    <text evidence="3">The sequence shown here is derived from an EMBL/GenBank/DDBJ whole genome shotgun (WGS) entry which is preliminary data.</text>
</comment>
<dbReference type="SUPFAM" id="SSF51182">
    <property type="entry name" value="RmlC-like cupins"/>
    <property type="match status" value="1"/>
</dbReference>
<dbReference type="EMBL" id="JAAEDL010000007">
    <property type="protein sequence ID" value="MBR0680744.1"/>
    <property type="molecule type" value="Genomic_DNA"/>
</dbReference>
<dbReference type="Proteomes" id="UP001138709">
    <property type="component" value="Unassembled WGS sequence"/>
</dbReference>
<dbReference type="InterPro" id="IPR011051">
    <property type="entry name" value="RmlC_Cupin_sf"/>
</dbReference>
<dbReference type="Pfam" id="PF07883">
    <property type="entry name" value="Cupin_2"/>
    <property type="match status" value="1"/>
</dbReference>
<evidence type="ECO:0000313" key="4">
    <source>
        <dbReference type="Proteomes" id="UP001138709"/>
    </source>
</evidence>
<dbReference type="InterPro" id="IPR014710">
    <property type="entry name" value="RmlC-like_jellyroll"/>
</dbReference>
<keyword evidence="4" id="KW-1185">Reference proteome</keyword>
<protein>
    <submittedName>
        <fullName evidence="3">Cupin domain-containing protein</fullName>
    </submittedName>
</protein>
<dbReference type="PANTHER" id="PTHR35848:SF9">
    <property type="entry name" value="SLL1358 PROTEIN"/>
    <property type="match status" value="1"/>
</dbReference>
<dbReference type="InterPro" id="IPR051610">
    <property type="entry name" value="GPI/OXD"/>
</dbReference>
<feature type="domain" description="Cupin type-2" evidence="2">
    <location>
        <begin position="53"/>
        <end position="124"/>
    </location>
</feature>
<dbReference type="InterPro" id="IPR013096">
    <property type="entry name" value="Cupin_2"/>
</dbReference>
<dbReference type="PANTHER" id="PTHR35848">
    <property type="entry name" value="OXALATE-BINDING PROTEIN"/>
    <property type="match status" value="1"/>
</dbReference>
<dbReference type="Gene3D" id="2.60.120.10">
    <property type="entry name" value="Jelly Rolls"/>
    <property type="match status" value="1"/>
</dbReference>
<dbReference type="RefSeq" id="WP_211846269.1">
    <property type="nucleotide sequence ID" value="NZ_JAAEDL010000007.1"/>
</dbReference>
<name>A0A9X9XAK8_9PROT</name>
<organism evidence="3 4">
    <name type="scientific">Neoroseomonas eburnea</name>
    <dbReference type="NCBI Taxonomy" id="1346889"/>
    <lineage>
        <taxon>Bacteria</taxon>
        <taxon>Pseudomonadati</taxon>
        <taxon>Pseudomonadota</taxon>
        <taxon>Alphaproteobacteria</taxon>
        <taxon>Acetobacterales</taxon>
        <taxon>Acetobacteraceae</taxon>
        <taxon>Neoroseomonas</taxon>
    </lineage>
</organism>
<reference evidence="3" key="1">
    <citation type="submission" date="2020-01" db="EMBL/GenBank/DDBJ databases">
        <authorList>
            <person name="Rat A."/>
        </authorList>
    </citation>
    <scope>NUCLEOTIDE SEQUENCE</scope>
    <source>
        <strain evidence="3">LMG 31228</strain>
    </source>
</reference>
<evidence type="ECO:0000313" key="3">
    <source>
        <dbReference type="EMBL" id="MBR0680744.1"/>
    </source>
</evidence>
<keyword evidence="1" id="KW-0479">Metal-binding</keyword>
<proteinExistence type="predicted"/>
<evidence type="ECO:0000256" key="1">
    <source>
        <dbReference type="ARBA" id="ARBA00022723"/>
    </source>
</evidence>
<reference evidence="3" key="2">
    <citation type="journal article" date="2021" name="Syst. Appl. Microbiol.">
        <title>Roseomonas hellenica sp. nov., isolated from roots of wild-growing Alkanna tinctoria.</title>
        <authorList>
            <person name="Rat A."/>
            <person name="Naranjo H.D."/>
            <person name="Lebbe L."/>
            <person name="Cnockaert M."/>
            <person name="Krigas N."/>
            <person name="Grigoriadou K."/>
            <person name="Maloupa E."/>
            <person name="Willems A."/>
        </authorList>
    </citation>
    <scope>NUCLEOTIDE SEQUENCE</scope>
    <source>
        <strain evidence="3">LMG 31228</strain>
    </source>
</reference>
<dbReference type="AlphaFoldDB" id="A0A9X9XAK8"/>
<sequence>MSDAKHPIAVVAAEMPPRARPSGYPQDLVEKIGGRVKTVLGDVFGLRNFGVNLTRLPPGSASALRHAHEKQDEFVYILEGECLLVTDAGGTPMRAGMCAGFRAGTGDAHHLVNRGTADCVYIEVGDRTPFEKVDYPDDDLMILPGPDGKSVYYRKDGTPVF</sequence>
<evidence type="ECO:0000259" key="2">
    <source>
        <dbReference type="Pfam" id="PF07883"/>
    </source>
</evidence>
<dbReference type="GO" id="GO:0046872">
    <property type="term" value="F:metal ion binding"/>
    <property type="evidence" value="ECO:0007669"/>
    <property type="project" value="UniProtKB-KW"/>
</dbReference>
<accession>A0A9X9XAK8</accession>